<evidence type="ECO:0000259" key="6">
    <source>
        <dbReference type="PROSITE" id="PS51296"/>
    </source>
</evidence>
<evidence type="ECO:0000256" key="4">
    <source>
        <dbReference type="ARBA" id="ARBA00023014"/>
    </source>
</evidence>
<sequence length="123" mass="14370">MQSLSGVPVRVCRLEDVKDESMVLVRVDGREYVVGKHNGRVFACDAHCPHRYAYLHRGHFNDNNIVCPLHGFEFDIDTGRLVKIKPWHNGNNWPEQDPEWYRSGDLRVYRVDVGEDGYIYMHV</sequence>
<dbReference type="PANTHER" id="PTHR21496">
    <property type="entry name" value="FERREDOXIN-RELATED"/>
    <property type="match status" value="1"/>
</dbReference>
<dbReference type="CDD" id="cd03467">
    <property type="entry name" value="Rieske"/>
    <property type="match status" value="1"/>
</dbReference>
<dbReference type="AlphaFoldDB" id="A0A2K5ANR9"/>
<gene>
    <name evidence="7" type="ORF">NCAV_0083</name>
</gene>
<keyword evidence="1" id="KW-0001">2Fe-2S</keyword>
<keyword evidence="3" id="KW-0408">Iron</keyword>
<dbReference type="KEGG" id="ncv:NCAV_0083"/>
<dbReference type="SUPFAM" id="SSF50022">
    <property type="entry name" value="ISP domain"/>
    <property type="match status" value="1"/>
</dbReference>
<dbReference type="InterPro" id="IPR017941">
    <property type="entry name" value="Rieske_2Fe-2S"/>
</dbReference>
<dbReference type="PANTHER" id="PTHR21496:SF0">
    <property type="entry name" value="RIESKE DOMAIN-CONTAINING PROTEIN"/>
    <property type="match status" value="1"/>
</dbReference>
<evidence type="ECO:0000256" key="1">
    <source>
        <dbReference type="ARBA" id="ARBA00022714"/>
    </source>
</evidence>
<evidence type="ECO:0000256" key="2">
    <source>
        <dbReference type="ARBA" id="ARBA00022723"/>
    </source>
</evidence>
<dbReference type="Pfam" id="PF00355">
    <property type="entry name" value="Rieske"/>
    <property type="match status" value="1"/>
</dbReference>
<proteinExistence type="predicted"/>
<evidence type="ECO:0000256" key="5">
    <source>
        <dbReference type="ARBA" id="ARBA00034078"/>
    </source>
</evidence>
<dbReference type="InterPro" id="IPR036922">
    <property type="entry name" value="Rieske_2Fe-2S_sf"/>
</dbReference>
<accession>A0A2K5ANR9</accession>
<name>A0A2K5ANR9_9ARCH</name>
<reference evidence="8" key="1">
    <citation type="submission" date="2018-01" db="EMBL/GenBank/DDBJ databases">
        <authorList>
            <person name="Kerou L M."/>
        </authorList>
    </citation>
    <scope>NUCLEOTIDE SEQUENCE [LARGE SCALE GENOMIC DNA]</scope>
    <source>
        <strain evidence="8">SCU2</strain>
    </source>
</reference>
<dbReference type="GO" id="GO:0051537">
    <property type="term" value="F:2 iron, 2 sulfur cluster binding"/>
    <property type="evidence" value="ECO:0007669"/>
    <property type="project" value="UniProtKB-KW"/>
</dbReference>
<dbReference type="PROSITE" id="PS51296">
    <property type="entry name" value="RIESKE"/>
    <property type="match status" value="1"/>
</dbReference>
<evidence type="ECO:0000256" key="3">
    <source>
        <dbReference type="ARBA" id="ARBA00023004"/>
    </source>
</evidence>
<comment type="cofactor">
    <cofactor evidence="5">
        <name>[2Fe-2S] cluster</name>
        <dbReference type="ChEBI" id="CHEBI:190135"/>
    </cofactor>
</comment>
<feature type="domain" description="Rieske" evidence="6">
    <location>
        <begin position="9"/>
        <end position="89"/>
    </location>
</feature>
<dbReference type="Gene3D" id="2.102.10.10">
    <property type="entry name" value="Rieske [2Fe-2S] iron-sulphur domain"/>
    <property type="match status" value="1"/>
</dbReference>
<keyword evidence="2" id="KW-0479">Metal-binding</keyword>
<dbReference type="Proteomes" id="UP000236248">
    <property type="component" value="Chromosome NCAV"/>
</dbReference>
<evidence type="ECO:0000313" key="8">
    <source>
        <dbReference type="Proteomes" id="UP000236248"/>
    </source>
</evidence>
<dbReference type="GO" id="GO:0046872">
    <property type="term" value="F:metal ion binding"/>
    <property type="evidence" value="ECO:0007669"/>
    <property type="project" value="UniProtKB-KW"/>
</dbReference>
<keyword evidence="8" id="KW-1185">Reference proteome</keyword>
<dbReference type="EMBL" id="LT981265">
    <property type="protein sequence ID" value="SPC33283.1"/>
    <property type="molecule type" value="Genomic_DNA"/>
</dbReference>
<keyword evidence="4" id="KW-0411">Iron-sulfur</keyword>
<protein>
    <submittedName>
        <fullName evidence="7">Putative rieske (2Fe-2S) domain protein</fullName>
    </submittedName>
</protein>
<organism evidence="7 8">
    <name type="scientific">Candidatus Nitrosocaldus cavascurensis</name>
    <dbReference type="NCBI Taxonomy" id="2058097"/>
    <lineage>
        <taxon>Archaea</taxon>
        <taxon>Nitrososphaerota</taxon>
        <taxon>Nitrososphaeria</taxon>
        <taxon>Candidatus Nitrosocaldales</taxon>
        <taxon>Candidatus Nitrosocaldaceae</taxon>
        <taxon>Candidatus Nitrosocaldus</taxon>
    </lineage>
</organism>
<evidence type="ECO:0000313" key="7">
    <source>
        <dbReference type="EMBL" id="SPC33283.1"/>
    </source>
</evidence>